<evidence type="ECO:0000259" key="4">
    <source>
        <dbReference type="Pfam" id="PF25116"/>
    </source>
</evidence>
<dbReference type="Pfam" id="PF25116">
    <property type="entry name" value="CBM87_Agd3"/>
    <property type="match status" value="1"/>
</dbReference>
<evidence type="ECO:0000259" key="3">
    <source>
        <dbReference type="Pfam" id="PF25115"/>
    </source>
</evidence>
<comment type="caution">
    <text evidence="5">The sequence shown here is derived from an EMBL/GenBank/DDBJ whole genome shotgun (WGS) entry which is preliminary data.</text>
</comment>
<accession>A0A1V8S8M1</accession>
<dbReference type="Proteomes" id="UP000192596">
    <property type="component" value="Unassembled WGS sequence"/>
</dbReference>
<feature type="chain" id="PRO_5012076737" evidence="2">
    <location>
        <begin position="21"/>
        <end position="415"/>
    </location>
</feature>
<feature type="compositionally biased region" description="Low complexity" evidence="1">
    <location>
        <begin position="25"/>
        <end position="44"/>
    </location>
</feature>
<dbReference type="InterPro" id="IPR050788">
    <property type="entry name" value="Yeast_SRP1/TIP1_CWP"/>
</dbReference>
<gene>
    <name evidence="5" type="ORF">B0A48_18508</name>
</gene>
<reference evidence="6" key="1">
    <citation type="submission" date="2017-03" db="EMBL/GenBank/DDBJ databases">
        <title>Genomes of endolithic fungi from Antarctica.</title>
        <authorList>
            <person name="Coleine C."/>
            <person name="Masonjones S."/>
            <person name="Stajich J.E."/>
        </authorList>
    </citation>
    <scope>NUCLEOTIDE SEQUENCE [LARGE SCALE GENOMIC DNA]</scope>
    <source>
        <strain evidence="6">CCFEE 5527</strain>
    </source>
</reference>
<dbReference type="EMBL" id="NAJO01000090">
    <property type="protein sequence ID" value="OQN95525.1"/>
    <property type="molecule type" value="Genomic_DNA"/>
</dbReference>
<organism evidence="5 6">
    <name type="scientific">Cryoendolithus antarcticus</name>
    <dbReference type="NCBI Taxonomy" id="1507870"/>
    <lineage>
        <taxon>Eukaryota</taxon>
        <taxon>Fungi</taxon>
        <taxon>Dikarya</taxon>
        <taxon>Ascomycota</taxon>
        <taxon>Pezizomycotina</taxon>
        <taxon>Dothideomycetes</taxon>
        <taxon>Dothideomycetidae</taxon>
        <taxon>Cladosporiales</taxon>
        <taxon>Cladosporiaceae</taxon>
        <taxon>Cryoendolithus</taxon>
    </lineage>
</organism>
<dbReference type="OrthoDB" id="2113314at2759"/>
<name>A0A1V8S8M1_9PEZI</name>
<keyword evidence="6" id="KW-1185">Reference proteome</keyword>
<proteinExistence type="predicted"/>
<evidence type="ECO:0000256" key="1">
    <source>
        <dbReference type="SAM" id="MobiDB-lite"/>
    </source>
</evidence>
<dbReference type="STRING" id="1507870.A0A1V8S8M1"/>
<evidence type="ECO:0000313" key="6">
    <source>
        <dbReference type="Proteomes" id="UP000192596"/>
    </source>
</evidence>
<dbReference type="PANTHER" id="PTHR31002:SF34">
    <property type="entry name" value="CELL WALL PROTEIN CWP1-RELATED"/>
    <property type="match status" value="1"/>
</dbReference>
<evidence type="ECO:0000313" key="5">
    <source>
        <dbReference type="EMBL" id="OQN95525.1"/>
    </source>
</evidence>
<protein>
    <submittedName>
        <fullName evidence="5">Uncharacterized protein</fullName>
    </submittedName>
</protein>
<feature type="region of interest" description="Disordered" evidence="1">
    <location>
        <begin position="24"/>
        <end position="44"/>
    </location>
</feature>
<dbReference type="Pfam" id="PF25115">
    <property type="entry name" value="Agd3_CE"/>
    <property type="match status" value="1"/>
</dbReference>
<feature type="domain" description="Agd3 deacetylase" evidence="3">
    <location>
        <begin position="339"/>
        <end position="411"/>
    </location>
</feature>
<dbReference type="AlphaFoldDB" id="A0A1V8S8M1"/>
<dbReference type="InterPro" id="IPR056826">
    <property type="entry name" value="Agd3_CE"/>
</dbReference>
<dbReference type="InterPro" id="IPR056827">
    <property type="entry name" value="CBM87_Agd3"/>
</dbReference>
<dbReference type="InParanoid" id="A0A1V8S8M1"/>
<evidence type="ECO:0000256" key="2">
    <source>
        <dbReference type="SAM" id="SignalP"/>
    </source>
</evidence>
<sequence length="415" mass="43591">MLLATHLFACLAIVAGSAEGAAKRSASTTSSTKSSTTSTQPTTTSITISKVSTTSATIATTSSQASSTTSTSSVLTTLSTSTYSPASSASSTSSSSVSASTSVVGGQTVAQTILVFARSSAVAYSAYSGLEGYGIPYQVVLVPSTGITLPALNSSTTQGNYGGIVILSEVSYSYTTGFNSALTTDQMNTLYTYQTLFGVRMVRLDCYPGTTYGTQTAIASTGCCGTGVEQLISFTNSTGFPTANIKTGATMSTISMYHYPAVITDSTTTWQIAKFAADSANQFTGDTTAAVINNFAGGQQMVFFTSWATDWSPTSAFLQHAYIHWMTRGLFQGARKVYLNTQIDDVHLTTDLYQPSDVGSSFRISPEGLTHHISWMQNLNTRLPSGSNYKLELGHNGNGDIINATNIEYSATVDV</sequence>
<feature type="domain" description="Agd3 CBM87" evidence="4">
    <location>
        <begin position="109"/>
        <end position="325"/>
    </location>
</feature>
<keyword evidence="2" id="KW-0732">Signal</keyword>
<feature type="signal peptide" evidence="2">
    <location>
        <begin position="1"/>
        <end position="20"/>
    </location>
</feature>
<dbReference type="PANTHER" id="PTHR31002">
    <property type="entry name" value="SERIPAUPERIN"/>
    <property type="match status" value="1"/>
</dbReference>